<proteinExistence type="predicted"/>
<evidence type="ECO:0000313" key="2">
    <source>
        <dbReference type="Proteomes" id="UP000000753"/>
    </source>
</evidence>
<reference evidence="1 2" key="1">
    <citation type="journal article" date="2008" name="PLoS ONE">
        <title>Environmental adaptation: genomic analysis of the piezotolerant and psychrotolerant deep-sea iron reducing bacterium Shewanella piezotolerans WP3.</title>
        <authorList>
            <person name="Wang F."/>
            <person name="Wang J."/>
            <person name="Jian H."/>
            <person name="Zhang B."/>
            <person name="Li S."/>
            <person name="Wang F."/>
            <person name="Zeng X."/>
            <person name="Gao L."/>
            <person name="Bartlett D.H."/>
            <person name="Yu J."/>
            <person name="Hu S."/>
            <person name="Xiao X."/>
        </authorList>
    </citation>
    <scope>NUCLEOTIDE SEQUENCE [LARGE SCALE GENOMIC DNA]</scope>
    <source>
        <strain evidence="2">WP3 / JCM 13877</strain>
    </source>
</reference>
<sequence>MVRMIKITFFHVEVGRLAENDLLKKTSLANKTELQSM</sequence>
<evidence type="ECO:0000313" key="1">
    <source>
        <dbReference type="EMBL" id="ACJ31244.1"/>
    </source>
</evidence>
<dbReference type="EMBL" id="CP000472">
    <property type="protein sequence ID" value="ACJ31244.1"/>
    <property type="molecule type" value="Genomic_DNA"/>
</dbReference>
<name>B8CUQ2_SHEPW</name>
<dbReference type="KEGG" id="swp:swp_4604"/>
<dbReference type="Proteomes" id="UP000000753">
    <property type="component" value="Chromosome"/>
</dbReference>
<dbReference type="HOGENOM" id="CLU_3348578_0_0_6"/>
<dbReference type="AlphaFoldDB" id="B8CUQ2"/>
<accession>B8CUQ2</accession>
<keyword evidence="2" id="KW-1185">Reference proteome</keyword>
<gene>
    <name evidence="1" type="ordered locus">swp_4604</name>
</gene>
<organism evidence="1 2">
    <name type="scientific">Shewanella piezotolerans (strain WP3 / JCM 13877)</name>
    <dbReference type="NCBI Taxonomy" id="225849"/>
    <lineage>
        <taxon>Bacteria</taxon>
        <taxon>Pseudomonadati</taxon>
        <taxon>Pseudomonadota</taxon>
        <taxon>Gammaproteobacteria</taxon>
        <taxon>Alteromonadales</taxon>
        <taxon>Shewanellaceae</taxon>
        <taxon>Shewanella</taxon>
    </lineage>
</organism>
<protein>
    <submittedName>
        <fullName evidence="1">Uncharacterized protein</fullName>
    </submittedName>
</protein>